<dbReference type="Pfam" id="PF04773">
    <property type="entry name" value="FecR"/>
    <property type="match status" value="1"/>
</dbReference>
<organism evidence="3 4">
    <name type="scientific">Rhizobium tubonense</name>
    <dbReference type="NCBI Taxonomy" id="484088"/>
    <lineage>
        <taxon>Bacteria</taxon>
        <taxon>Pseudomonadati</taxon>
        <taxon>Pseudomonadota</taxon>
        <taxon>Alphaproteobacteria</taxon>
        <taxon>Hyphomicrobiales</taxon>
        <taxon>Rhizobiaceae</taxon>
        <taxon>Rhizobium/Agrobacterium group</taxon>
        <taxon>Rhizobium</taxon>
    </lineage>
</organism>
<sequence length="176" mass="18409">MGRTIRRVRVALAALFCIVGSHAALAQSPAGCSLQPISGTSRQVLHCKGGISITAEAGARFQLIDHNRDGQVDAVSLSEKAVLLDVDSKRVKGGFEVVTPQAIAAVRGTRWSVDVQSGKTSVLVLRGRVAVHRPDTRAGVSLGRGQGVDVDGGSSPLVVKRWPAARVSALMARLGQ</sequence>
<reference evidence="3 4" key="1">
    <citation type="journal article" date="2018" name="Sci. Rep.">
        <title>Rhizobium tumorigenes sp. nov., a novel plant tumorigenic bacterium isolated from cane gall tumors on thornless blackberry.</title>
        <authorList>
            <person name="Kuzmanovi N."/>
            <person name="Smalla K."/>
            <person name="Gronow S."/>
            <person name="PuBawska J."/>
        </authorList>
    </citation>
    <scope>NUCLEOTIDE SEQUENCE [LARGE SCALE GENOMIC DNA]</scope>
    <source>
        <strain evidence="3 4">CCBAU 85046</strain>
    </source>
</reference>
<accession>A0A2W4CIB6</accession>
<evidence type="ECO:0000259" key="2">
    <source>
        <dbReference type="Pfam" id="PF04773"/>
    </source>
</evidence>
<keyword evidence="4" id="KW-1185">Reference proteome</keyword>
<protein>
    <recommendedName>
        <fullName evidence="2">FecR protein domain-containing protein</fullName>
    </recommendedName>
</protein>
<proteinExistence type="predicted"/>
<evidence type="ECO:0000313" key="4">
    <source>
        <dbReference type="Proteomes" id="UP000248925"/>
    </source>
</evidence>
<keyword evidence="1" id="KW-0732">Signal</keyword>
<dbReference type="OrthoDB" id="7994644at2"/>
<comment type="caution">
    <text evidence="3">The sequence shown here is derived from an EMBL/GenBank/DDBJ whole genome shotgun (WGS) entry which is preliminary data.</text>
</comment>
<evidence type="ECO:0000313" key="3">
    <source>
        <dbReference type="EMBL" id="PZM10758.1"/>
    </source>
</evidence>
<dbReference type="Gene3D" id="2.60.120.1440">
    <property type="match status" value="1"/>
</dbReference>
<dbReference type="EMBL" id="PCDP01000045">
    <property type="protein sequence ID" value="PZM10758.1"/>
    <property type="molecule type" value="Genomic_DNA"/>
</dbReference>
<dbReference type="RefSeq" id="WP_111162425.1">
    <property type="nucleotide sequence ID" value="NZ_PCDP01000045.1"/>
</dbReference>
<dbReference type="Proteomes" id="UP000248925">
    <property type="component" value="Unassembled WGS sequence"/>
</dbReference>
<dbReference type="PANTHER" id="PTHR38731">
    <property type="entry name" value="LIPL45-RELATED LIPOPROTEIN-RELATED"/>
    <property type="match status" value="1"/>
</dbReference>
<name>A0A2W4CIB6_9HYPH</name>
<feature type="domain" description="FecR protein" evidence="2">
    <location>
        <begin position="42"/>
        <end position="129"/>
    </location>
</feature>
<feature type="signal peptide" evidence="1">
    <location>
        <begin position="1"/>
        <end position="26"/>
    </location>
</feature>
<dbReference type="InterPro" id="IPR006860">
    <property type="entry name" value="FecR"/>
</dbReference>
<gene>
    <name evidence="3" type="ORF">CPY51_22225</name>
</gene>
<dbReference type="AlphaFoldDB" id="A0A2W4CIB6"/>
<feature type="chain" id="PRO_5016159554" description="FecR protein domain-containing protein" evidence="1">
    <location>
        <begin position="27"/>
        <end position="176"/>
    </location>
</feature>
<evidence type="ECO:0000256" key="1">
    <source>
        <dbReference type="SAM" id="SignalP"/>
    </source>
</evidence>